<dbReference type="AlphaFoldDB" id="K6D9X0"/>
<dbReference type="InterPro" id="IPR009061">
    <property type="entry name" value="DNA-bd_dom_put_sf"/>
</dbReference>
<dbReference type="EMBL" id="AJLS01000057">
    <property type="protein sequence ID" value="EKN69332.1"/>
    <property type="molecule type" value="Genomic_DNA"/>
</dbReference>
<dbReference type="Pfam" id="PF13411">
    <property type="entry name" value="MerR_1"/>
    <property type="match status" value="1"/>
</dbReference>
<organism evidence="2 3">
    <name type="scientific">Neobacillus bataviensis LMG 21833</name>
    <dbReference type="NCBI Taxonomy" id="1117379"/>
    <lineage>
        <taxon>Bacteria</taxon>
        <taxon>Bacillati</taxon>
        <taxon>Bacillota</taxon>
        <taxon>Bacilli</taxon>
        <taxon>Bacillales</taxon>
        <taxon>Bacillaceae</taxon>
        <taxon>Neobacillus</taxon>
    </lineage>
</organism>
<sequence length="118" mass="13817">MPSPERSMGGTRLYRQEHVVFLKRISTAKEVLGFSLQELQHFISHIDMLESKKADYKKVTNPRERMEKLNDMIKILDGQLELLEEKVRKILIVQTELVTLKERGRSAIKKIEAELLKK</sequence>
<proteinExistence type="predicted"/>
<dbReference type="GO" id="GO:0006355">
    <property type="term" value="P:regulation of DNA-templated transcription"/>
    <property type="evidence" value="ECO:0007669"/>
    <property type="project" value="InterPro"/>
</dbReference>
<dbReference type="InterPro" id="IPR000551">
    <property type="entry name" value="MerR-type_HTH_dom"/>
</dbReference>
<dbReference type="PATRIC" id="fig|1117379.3.peg.2236"/>
<comment type="caution">
    <text evidence="2">The sequence shown here is derived from an EMBL/GenBank/DDBJ whole genome shotgun (WGS) entry which is preliminary data.</text>
</comment>
<dbReference type="PROSITE" id="PS50937">
    <property type="entry name" value="HTH_MERR_2"/>
    <property type="match status" value="1"/>
</dbReference>
<keyword evidence="3" id="KW-1185">Reference proteome</keyword>
<gene>
    <name evidence="2" type="ORF">BABA_10731</name>
</gene>
<dbReference type="Gene3D" id="1.10.1660.10">
    <property type="match status" value="1"/>
</dbReference>
<dbReference type="STRING" id="1117379.BABA_10731"/>
<dbReference type="Proteomes" id="UP000006316">
    <property type="component" value="Unassembled WGS sequence"/>
</dbReference>
<evidence type="ECO:0000259" key="1">
    <source>
        <dbReference type="PROSITE" id="PS50937"/>
    </source>
</evidence>
<feature type="domain" description="HTH merR-type" evidence="1">
    <location>
        <begin position="1"/>
        <end position="45"/>
    </location>
</feature>
<name>K6D9X0_9BACI</name>
<accession>K6D9X0</accession>
<evidence type="ECO:0000313" key="2">
    <source>
        <dbReference type="EMBL" id="EKN69332.1"/>
    </source>
</evidence>
<dbReference type="GO" id="GO:0003677">
    <property type="term" value="F:DNA binding"/>
    <property type="evidence" value="ECO:0007669"/>
    <property type="project" value="InterPro"/>
</dbReference>
<evidence type="ECO:0000313" key="3">
    <source>
        <dbReference type="Proteomes" id="UP000006316"/>
    </source>
</evidence>
<dbReference type="eggNOG" id="COG0789">
    <property type="taxonomic scope" value="Bacteria"/>
</dbReference>
<dbReference type="SUPFAM" id="SSF46955">
    <property type="entry name" value="Putative DNA-binding domain"/>
    <property type="match status" value="1"/>
</dbReference>
<reference evidence="2 3" key="1">
    <citation type="journal article" date="2012" name="Front. Microbiol.">
        <title>Redundancy and modularity in membrane-associated dissimilatory nitrate reduction in Bacillus.</title>
        <authorList>
            <person name="Heylen K."/>
            <person name="Keltjens J."/>
        </authorList>
    </citation>
    <scope>NUCLEOTIDE SEQUENCE [LARGE SCALE GENOMIC DNA]</scope>
    <source>
        <strain evidence="3">LMG 21833T</strain>
    </source>
</reference>
<protein>
    <submittedName>
        <fullName evidence="2">MerR family transcriptional regulator</fullName>
    </submittedName>
</protein>